<accession>A0A9Q4FYE2</accession>
<dbReference type="AlphaFoldDB" id="A0A9Q4FYE2"/>
<comment type="caution">
    <text evidence="3">The sequence shown here is derived from an EMBL/GenBank/DDBJ whole genome shotgun (WGS) entry which is preliminary data.</text>
</comment>
<name>A0A9Q4FYE2_SALAG</name>
<reference evidence="3" key="1">
    <citation type="submission" date="2020-06" db="EMBL/GenBank/DDBJ databases">
        <title>Insight into the genomes of haloalkaliphilic bacilli from Kenyan soda lakes.</title>
        <authorList>
            <person name="Mwirichia R."/>
            <person name="Villamizar G.C."/>
            <person name="Poehlein A."/>
            <person name="Mugweru J."/>
            <person name="Kipnyargis A."/>
            <person name="Kiplimo D."/>
            <person name="Orwa P."/>
            <person name="Daniel R."/>
        </authorList>
    </citation>
    <scope>NUCLEOTIDE SEQUENCE</scope>
    <source>
        <strain evidence="3">B1096_S55</strain>
    </source>
</reference>
<feature type="compositionally biased region" description="Acidic residues" evidence="1">
    <location>
        <begin position="173"/>
        <end position="183"/>
    </location>
</feature>
<dbReference type="Gene3D" id="3.10.350.10">
    <property type="entry name" value="LysM domain"/>
    <property type="match status" value="1"/>
</dbReference>
<proteinExistence type="predicted"/>
<evidence type="ECO:0000313" key="3">
    <source>
        <dbReference type="EMBL" id="MCR6095644.1"/>
    </source>
</evidence>
<dbReference type="InterPro" id="IPR018392">
    <property type="entry name" value="LysM"/>
</dbReference>
<feature type="compositionally biased region" description="Acidic residues" evidence="1">
    <location>
        <begin position="149"/>
        <end position="163"/>
    </location>
</feature>
<sequence length="387" mass="43951">MTNEGTSSLSFSMKEGIWLERGYEADGLMSLELEPDISISENGEEVSVHGVLNLTGEYRVSKEADSNSSHTEGEDLTSMPFRSVEEISFSDEGTGHMHHQFPLDITIPRERIKDLSELAVKVDTFDYHIPERGFLEISAELSIEGVRSEEEDLPEEVETEELLDERSFSFEQVDAEPTNDEEEHDVHDEDRRVTEGEASDVENERDALDENNEEVNESPHYTLKAASPKTESDRITQETVNPEKAVTDSAIQASEEESSYNSEEAFENQTSPSREDVTETQQQNETIEHQELEKPEKDEKTDVVGRDEIEEPEKENALYLTKMLAGDQEAYSKLRMCIVQSGESLETIADRYRIQPSQLIRMNRLKDEDVSEGQILYIPVKQSSSLE</sequence>
<dbReference type="Proteomes" id="UP001057753">
    <property type="component" value="Unassembled WGS sequence"/>
</dbReference>
<evidence type="ECO:0000313" key="4">
    <source>
        <dbReference type="Proteomes" id="UP001057753"/>
    </source>
</evidence>
<dbReference type="CDD" id="cd00118">
    <property type="entry name" value="LysM"/>
    <property type="match status" value="1"/>
</dbReference>
<gene>
    <name evidence="3" type="primary">spoVID</name>
    <name evidence="3" type="ORF">HXA33_03735</name>
</gene>
<feature type="compositionally biased region" description="Basic and acidic residues" evidence="1">
    <location>
        <begin position="184"/>
        <end position="195"/>
    </location>
</feature>
<protein>
    <submittedName>
        <fullName evidence="3">Stage VI sporulation protein D</fullName>
    </submittedName>
</protein>
<dbReference type="InterPro" id="IPR048862">
    <property type="entry name" value="SPOCS_spoVID_N"/>
</dbReference>
<dbReference type="RefSeq" id="WP_257820398.1">
    <property type="nucleotide sequence ID" value="NZ_JABXYM010000001.1"/>
</dbReference>
<keyword evidence="4" id="KW-1185">Reference proteome</keyword>
<dbReference type="NCBIfam" id="TIGR02907">
    <property type="entry name" value="spore_VI_D"/>
    <property type="match status" value="1"/>
</dbReference>
<dbReference type="InterPro" id="IPR014256">
    <property type="entry name" value="Spore_VI_D"/>
</dbReference>
<dbReference type="EMBL" id="JABXYM010000001">
    <property type="protein sequence ID" value="MCR6095644.1"/>
    <property type="molecule type" value="Genomic_DNA"/>
</dbReference>
<dbReference type="SMART" id="SM00257">
    <property type="entry name" value="LysM"/>
    <property type="match status" value="1"/>
</dbReference>
<dbReference type="InterPro" id="IPR036779">
    <property type="entry name" value="LysM_dom_sf"/>
</dbReference>
<dbReference type="PROSITE" id="PS51782">
    <property type="entry name" value="LYSM"/>
    <property type="match status" value="1"/>
</dbReference>
<evidence type="ECO:0000256" key="1">
    <source>
        <dbReference type="SAM" id="MobiDB-lite"/>
    </source>
</evidence>
<feature type="region of interest" description="Disordered" evidence="1">
    <location>
        <begin position="146"/>
        <end position="312"/>
    </location>
</feature>
<evidence type="ECO:0000259" key="2">
    <source>
        <dbReference type="PROSITE" id="PS51782"/>
    </source>
</evidence>
<organism evidence="3 4">
    <name type="scientific">Salipaludibacillus agaradhaerens</name>
    <name type="common">Bacillus agaradhaerens</name>
    <dbReference type="NCBI Taxonomy" id="76935"/>
    <lineage>
        <taxon>Bacteria</taxon>
        <taxon>Bacillati</taxon>
        <taxon>Bacillota</taxon>
        <taxon>Bacilli</taxon>
        <taxon>Bacillales</taxon>
        <taxon>Bacillaceae</taxon>
    </lineage>
</organism>
<dbReference type="Pfam" id="PF01476">
    <property type="entry name" value="LysM"/>
    <property type="match status" value="1"/>
</dbReference>
<feature type="domain" description="LysM" evidence="2">
    <location>
        <begin position="335"/>
        <end position="378"/>
    </location>
</feature>
<feature type="compositionally biased region" description="Basic and acidic residues" evidence="1">
    <location>
        <begin position="286"/>
        <end position="307"/>
    </location>
</feature>
<dbReference type="Pfam" id="PF20918">
    <property type="entry name" value="SPOCS_spoVID-N"/>
    <property type="match status" value="1"/>
</dbReference>
<dbReference type="SUPFAM" id="SSF54106">
    <property type="entry name" value="LysM domain"/>
    <property type="match status" value="1"/>
</dbReference>